<dbReference type="InterPro" id="IPR036852">
    <property type="entry name" value="Peptidase_S8/S53_dom_sf"/>
</dbReference>
<dbReference type="PRINTS" id="PR00723">
    <property type="entry name" value="SUBTILISIN"/>
</dbReference>
<dbReference type="GO" id="GO:0004252">
    <property type="term" value="F:serine-type endopeptidase activity"/>
    <property type="evidence" value="ECO:0007669"/>
    <property type="project" value="UniProtKB-UniRule"/>
</dbReference>
<dbReference type="PANTHER" id="PTHR43806:SF11">
    <property type="entry name" value="CEREVISIN-RELATED"/>
    <property type="match status" value="1"/>
</dbReference>
<dbReference type="AlphaFoldDB" id="A0A518ELX1"/>
<dbReference type="InterPro" id="IPR034176">
    <property type="entry name" value="Peptidases_S8_13"/>
</dbReference>
<dbReference type="Pfam" id="PF00082">
    <property type="entry name" value="Peptidase_S8"/>
    <property type="match status" value="1"/>
</dbReference>
<organism evidence="8 9">
    <name type="scientific">Saltatorellus ferox</name>
    <dbReference type="NCBI Taxonomy" id="2528018"/>
    <lineage>
        <taxon>Bacteria</taxon>
        <taxon>Pseudomonadati</taxon>
        <taxon>Planctomycetota</taxon>
        <taxon>Planctomycetia</taxon>
        <taxon>Planctomycetia incertae sedis</taxon>
        <taxon>Saltatorellus</taxon>
    </lineage>
</organism>
<dbReference type="Gene3D" id="3.40.50.200">
    <property type="entry name" value="Peptidase S8/S53 domain"/>
    <property type="match status" value="1"/>
</dbReference>
<dbReference type="InterPro" id="IPR023828">
    <property type="entry name" value="Peptidase_S8_Ser-AS"/>
</dbReference>
<dbReference type="SUPFAM" id="SSF52743">
    <property type="entry name" value="Subtilisin-like"/>
    <property type="match status" value="1"/>
</dbReference>
<dbReference type="Gene3D" id="2.60.120.380">
    <property type="match status" value="1"/>
</dbReference>
<dbReference type="PROSITE" id="PS51892">
    <property type="entry name" value="SUBTILASE"/>
    <property type="match status" value="1"/>
</dbReference>
<dbReference type="EMBL" id="CP036434">
    <property type="protein sequence ID" value="QDV05051.1"/>
    <property type="molecule type" value="Genomic_DNA"/>
</dbReference>
<dbReference type="CDD" id="cd07496">
    <property type="entry name" value="Peptidases_S8_13"/>
    <property type="match status" value="1"/>
</dbReference>
<dbReference type="EC" id="3.4.21.-" evidence="8"/>
<feature type="region of interest" description="Disordered" evidence="6">
    <location>
        <begin position="495"/>
        <end position="550"/>
    </location>
</feature>
<proteinExistence type="inferred from homology"/>
<keyword evidence="3 5" id="KW-0378">Hydrolase</keyword>
<dbReference type="PROSITE" id="PS00137">
    <property type="entry name" value="SUBTILASE_HIS"/>
    <property type="match status" value="1"/>
</dbReference>
<evidence type="ECO:0000256" key="4">
    <source>
        <dbReference type="ARBA" id="ARBA00022825"/>
    </source>
</evidence>
<dbReference type="GO" id="GO:0006508">
    <property type="term" value="P:proteolysis"/>
    <property type="evidence" value="ECO:0007669"/>
    <property type="project" value="UniProtKB-KW"/>
</dbReference>
<protein>
    <submittedName>
        <fullName evidence="8">Extracellular basic protease</fullName>
        <ecNumber evidence="8">3.4.21.-</ecNumber>
    </submittedName>
</protein>
<dbReference type="SUPFAM" id="SSF89260">
    <property type="entry name" value="Collagen-binding domain"/>
    <property type="match status" value="1"/>
</dbReference>
<evidence type="ECO:0000313" key="9">
    <source>
        <dbReference type="Proteomes" id="UP000320390"/>
    </source>
</evidence>
<feature type="active site" description="Charge relay system" evidence="5">
    <location>
        <position position="544"/>
    </location>
</feature>
<evidence type="ECO:0000256" key="2">
    <source>
        <dbReference type="ARBA" id="ARBA00022670"/>
    </source>
</evidence>
<evidence type="ECO:0000256" key="3">
    <source>
        <dbReference type="ARBA" id="ARBA00022801"/>
    </source>
</evidence>
<evidence type="ECO:0000259" key="7">
    <source>
        <dbReference type="Pfam" id="PF00082"/>
    </source>
</evidence>
<dbReference type="InterPro" id="IPR050131">
    <property type="entry name" value="Peptidase_S8_subtilisin-like"/>
</dbReference>
<dbReference type="InterPro" id="IPR022398">
    <property type="entry name" value="Peptidase_S8_His-AS"/>
</dbReference>
<feature type="active site" description="Charge relay system" evidence="5">
    <location>
        <position position="727"/>
    </location>
</feature>
<dbReference type="InterPro" id="IPR015500">
    <property type="entry name" value="Peptidase_S8_subtilisin-rel"/>
</dbReference>
<dbReference type="PANTHER" id="PTHR43806">
    <property type="entry name" value="PEPTIDASE S8"/>
    <property type="match status" value="1"/>
</dbReference>
<dbReference type="PROSITE" id="PS51257">
    <property type="entry name" value="PROKAR_LIPOPROTEIN"/>
    <property type="match status" value="1"/>
</dbReference>
<name>A0A518ELX1_9BACT</name>
<feature type="domain" description="Peptidase S8/S53" evidence="7">
    <location>
        <begin position="485"/>
        <end position="775"/>
    </location>
</feature>
<evidence type="ECO:0000313" key="8">
    <source>
        <dbReference type="EMBL" id="QDV05051.1"/>
    </source>
</evidence>
<sequence>MRPRSTPALRPRSTPGHRLLHSVFAAACLTLIASCGGGGGNGDEITPPAGNVGRLSGTVSVLITSEPDPNLESEPNDTVSQANDLGSIAAGDVLRATGSITQPSDVDVFQITAPSRIEVELSFVGTSTSADLDVLLVDPVALNAVERYESSANAESGTFVVKGTAFVVVQAFNGTSDYTLELTGRSLGATITEREPNDIVPQGRYLGTFTSGDNVVVSGSMMTGNSDIFLLAMPTASLTLFTCDFSVGNDLDLYFYDATASLNPSAPFQESISEFIPEVTSVNTPAMTLLAVEVRPFQSANTSWTLDINVGTPRLAGLPIDAATPQLVTLSTEPRASLQDLRSGPKGSQASVLPTELPFPSFTGDLIVKAHAQEATATGRAVSARERLEATVAPMGGRIVGQVPDGPAKVHFDLPGGLDEHEAERYSFALCASLRGRDGIAYAEPDYRVLPMALQQTPNDTYYGLQWHYEQIQLPAAWGVTTGSNSVRVAVLDTGSTPAQDLDDREEPGFDMISNPSVAGDGNGYDSNPRDVGDGNGLQPSSFHGSHVAGTIGAETNNGYGVAGVTWQTQIVHVRVLGIGGGSTFDIINAMLYAAGLPNDSGQTTQLCQVQNLSLGGGGFSQAAQDAVNAATAAGSLIVAAAGNENSSTPSYPAAYQNVLSVAAVDYNRERAPYSNFHATVDIAAPGGDVSADLNGDQYPDGVLSTKPDDSSTPTNFESYSFYQGTSMAAPHVAGVAALVLSQNPGLTPAQVSAILQGTATDLGAPGRDTSYGDGLVNAFAAVSAAAGGGGGPTLSLSANSLLFETPTAAADVIITNVGSGLLQLQSVSATTNSGGAWLSAAFVGSGQAGSTDASSLRVNVDGTGLADGLYEGQVRVESNGGIANLGVALSLGGPGGSGPVYDVFVLAVDIDVSPPETRSQFVLNTGGSLDYLLSQLPAGGYVIVAGTDEDDDGYICDEGEPLCGLYPALGLATRIELSSMGSISGLNFPLESPNFGSMAGAPLEGFRRLPTSGQN</sequence>
<evidence type="ECO:0000256" key="6">
    <source>
        <dbReference type="SAM" id="MobiDB-lite"/>
    </source>
</evidence>
<dbReference type="InterPro" id="IPR000209">
    <property type="entry name" value="Peptidase_S8/S53_dom"/>
</dbReference>
<keyword evidence="9" id="KW-1185">Reference proteome</keyword>
<dbReference type="PROSITE" id="PS00138">
    <property type="entry name" value="SUBTILASE_SER"/>
    <property type="match status" value="1"/>
</dbReference>
<evidence type="ECO:0000256" key="5">
    <source>
        <dbReference type="PROSITE-ProRule" id="PRU01240"/>
    </source>
</evidence>
<gene>
    <name evidence="8" type="primary">bprV_1</name>
    <name evidence="8" type="ORF">Poly30_05460</name>
</gene>
<accession>A0A518ELX1</accession>
<feature type="active site" description="Charge relay system" evidence="5">
    <location>
        <position position="493"/>
    </location>
</feature>
<reference evidence="8 9" key="1">
    <citation type="submission" date="2019-02" db="EMBL/GenBank/DDBJ databases">
        <title>Deep-cultivation of Planctomycetes and their phenomic and genomic characterization uncovers novel biology.</title>
        <authorList>
            <person name="Wiegand S."/>
            <person name="Jogler M."/>
            <person name="Boedeker C."/>
            <person name="Pinto D."/>
            <person name="Vollmers J."/>
            <person name="Rivas-Marin E."/>
            <person name="Kohn T."/>
            <person name="Peeters S.H."/>
            <person name="Heuer A."/>
            <person name="Rast P."/>
            <person name="Oberbeckmann S."/>
            <person name="Bunk B."/>
            <person name="Jeske O."/>
            <person name="Meyerdierks A."/>
            <person name="Storesund J.E."/>
            <person name="Kallscheuer N."/>
            <person name="Luecker S."/>
            <person name="Lage O.M."/>
            <person name="Pohl T."/>
            <person name="Merkel B.J."/>
            <person name="Hornburger P."/>
            <person name="Mueller R.-W."/>
            <person name="Bruemmer F."/>
            <person name="Labrenz M."/>
            <person name="Spormann A.M."/>
            <person name="Op den Camp H."/>
            <person name="Overmann J."/>
            <person name="Amann R."/>
            <person name="Jetten M.S.M."/>
            <person name="Mascher T."/>
            <person name="Medema M.H."/>
            <person name="Devos D.P."/>
            <person name="Kaster A.-K."/>
            <person name="Ovreas L."/>
            <person name="Rohde M."/>
            <person name="Galperin M.Y."/>
            <person name="Jogler C."/>
        </authorList>
    </citation>
    <scope>NUCLEOTIDE SEQUENCE [LARGE SCALE GENOMIC DNA]</scope>
    <source>
        <strain evidence="8 9">Poly30</strain>
    </source>
</reference>
<keyword evidence="4 5" id="KW-0720">Serine protease</keyword>
<comment type="similarity">
    <text evidence="1 5">Belongs to the peptidase S8 family.</text>
</comment>
<keyword evidence="2 5" id="KW-0645">Protease</keyword>
<evidence type="ECO:0000256" key="1">
    <source>
        <dbReference type="ARBA" id="ARBA00011073"/>
    </source>
</evidence>
<dbReference type="Proteomes" id="UP000320390">
    <property type="component" value="Chromosome"/>
</dbReference>